<dbReference type="GO" id="GO:0006402">
    <property type="term" value="P:mRNA catabolic process"/>
    <property type="evidence" value="ECO:0007669"/>
    <property type="project" value="UniProtKB-UniRule"/>
</dbReference>
<evidence type="ECO:0000259" key="10">
    <source>
        <dbReference type="PROSITE" id="PS50126"/>
    </source>
</evidence>
<dbReference type="HAMAP" id="MF_01595">
    <property type="entry name" value="PNPase"/>
    <property type="match status" value="1"/>
</dbReference>
<dbReference type="InterPro" id="IPR020568">
    <property type="entry name" value="Ribosomal_Su5_D2-typ_SF"/>
</dbReference>
<dbReference type="CDD" id="cd11363">
    <property type="entry name" value="RNase_PH_PNPase_1"/>
    <property type="match status" value="1"/>
</dbReference>
<sequence length="775" mass="84254">MEQEHTITIEELGITISTGSIAKQANGSVTISKGETEVFIAATAATGLRSPDQDFFPLTVDYREKFAAAGRFPGGYFKREGRPSEKEILTSRLCDRPLRPLFPKGFLNEVQVIGLLMSTDLTNEPDILMVNGASAALLCSDIPWNGPIGCVRVGEIDGQFIINPTNQESFESTLDLVYVGNEKEMMMIEGSADQISDERFIEALEFAHNAIQSIIAGQRELAAKIGKEKKEFELHKVQDDILAMCRESSAEKLGAAVFQDKRSDRDAAVSAVKEAAAEQVKEKVGEEAFDNAQINMAFEILQEEVYRENILKSNKRVDGRSPEDIRPLFCKTDMLKRVHGSALFQRGETQTVVIATLGTGKDTQELDGLTGGTKQKSFILHYNFPPYSVGECGRFGTPGRREIGHGALAERSLLPVLPAEDDFPYSIRLVSEIMESNGSTSMASVCGGTLALMDAGVPISDPVAGISVGLVTETDDSGVIGNHVLLTDILGAEDHFGDMDFKICGTRSGITGFQLDLKIQGLPFEIAKAAILRNRDARNQILDVMTGTMPEHNTELKEFAPRIEQVQIDPEKIGALIGPGGKNIRRVQEITGAQIDINEDNSGKILIYAAGGEAMRRAIEEIELVTAEIEVNKTYKGIVRSIKDFGAFVECLPGQEGLVHISELADFRVEKVEDVCKLGDEILVKCVGVDDRGKVRLSRRAALAEAEGRPYEPRQRPEGGGRGGDRGGRGGRGRGGDRGGRGGRRDDRGGRRDDRGPRKDDNGGDRNEAPASSEA</sequence>
<dbReference type="AlphaFoldDB" id="A0AAQ3L6H9"/>
<dbReference type="InterPro" id="IPR036345">
    <property type="entry name" value="ExoRNase_PH_dom2_sf"/>
</dbReference>
<dbReference type="KEGG" id="puo:RZN69_14795"/>
<dbReference type="InterPro" id="IPR001247">
    <property type="entry name" value="ExoRNase_PH_dom1"/>
</dbReference>
<dbReference type="SMART" id="SM00316">
    <property type="entry name" value="S1"/>
    <property type="match status" value="1"/>
</dbReference>
<dbReference type="Proteomes" id="UP001304300">
    <property type="component" value="Chromosome"/>
</dbReference>
<dbReference type="Gene3D" id="3.30.230.70">
    <property type="entry name" value="GHMP Kinase, N-terminal domain"/>
    <property type="match status" value="2"/>
</dbReference>
<feature type="domain" description="S1 motif" evidence="10">
    <location>
        <begin position="632"/>
        <end position="700"/>
    </location>
</feature>
<dbReference type="Pfam" id="PF01138">
    <property type="entry name" value="RNase_PH"/>
    <property type="match status" value="2"/>
</dbReference>
<reference evidence="11 12" key="1">
    <citation type="submission" date="2023-10" db="EMBL/GenBank/DDBJ databases">
        <title>Rubellicoccus peritrichatus gen. nov., sp. nov., isolated from an algae of coral reef tank.</title>
        <authorList>
            <person name="Luo J."/>
        </authorList>
    </citation>
    <scope>NUCLEOTIDE SEQUENCE [LARGE SCALE GENOMIC DNA]</scope>
    <source>
        <strain evidence="11 12">CR14</strain>
    </source>
</reference>
<feature type="binding site" evidence="8">
    <location>
        <position position="500"/>
    </location>
    <ligand>
        <name>Mg(2+)</name>
        <dbReference type="ChEBI" id="CHEBI:18420"/>
    </ligand>
</feature>
<dbReference type="SUPFAM" id="SSF46915">
    <property type="entry name" value="Polynucleotide phosphorylase/guanosine pentaphosphate synthase (PNPase/GPSI), domain 3"/>
    <property type="match status" value="1"/>
</dbReference>
<feature type="binding site" evidence="8">
    <location>
        <position position="494"/>
    </location>
    <ligand>
        <name>Mg(2+)</name>
        <dbReference type="ChEBI" id="CHEBI:18420"/>
    </ligand>
</feature>
<evidence type="ECO:0000256" key="6">
    <source>
        <dbReference type="ARBA" id="ARBA00022842"/>
    </source>
</evidence>
<gene>
    <name evidence="8" type="primary">pnp</name>
    <name evidence="11" type="ORF">RZN69_14795</name>
</gene>
<dbReference type="InterPro" id="IPR012162">
    <property type="entry name" value="PNPase"/>
</dbReference>
<proteinExistence type="inferred from homology"/>
<dbReference type="RefSeq" id="WP_317831935.1">
    <property type="nucleotide sequence ID" value="NZ_CP136920.1"/>
</dbReference>
<dbReference type="InterPro" id="IPR027408">
    <property type="entry name" value="PNPase/RNase_PH_dom_sf"/>
</dbReference>
<dbReference type="PROSITE" id="PS50084">
    <property type="entry name" value="KH_TYPE_1"/>
    <property type="match status" value="1"/>
</dbReference>
<evidence type="ECO:0000256" key="1">
    <source>
        <dbReference type="ARBA" id="ARBA00007404"/>
    </source>
</evidence>
<dbReference type="GO" id="GO:0006396">
    <property type="term" value="P:RNA processing"/>
    <property type="evidence" value="ECO:0007669"/>
    <property type="project" value="InterPro"/>
</dbReference>
<comment type="subcellular location">
    <subcellularLocation>
        <location evidence="8">Cytoplasm</location>
    </subcellularLocation>
</comment>
<comment type="catalytic activity">
    <reaction evidence="8">
        <text>RNA(n+1) + phosphate = RNA(n) + a ribonucleoside 5'-diphosphate</text>
        <dbReference type="Rhea" id="RHEA:22096"/>
        <dbReference type="Rhea" id="RHEA-COMP:14527"/>
        <dbReference type="Rhea" id="RHEA-COMP:17342"/>
        <dbReference type="ChEBI" id="CHEBI:43474"/>
        <dbReference type="ChEBI" id="CHEBI:57930"/>
        <dbReference type="ChEBI" id="CHEBI:140395"/>
        <dbReference type="EC" id="2.7.7.8"/>
    </reaction>
</comment>
<dbReference type="FunFam" id="3.30.230.70:FF:000001">
    <property type="entry name" value="Polyribonucleotide nucleotidyltransferase"/>
    <property type="match status" value="1"/>
</dbReference>
<evidence type="ECO:0000256" key="3">
    <source>
        <dbReference type="ARBA" id="ARBA00022679"/>
    </source>
</evidence>
<dbReference type="SMART" id="SM00322">
    <property type="entry name" value="KH"/>
    <property type="match status" value="1"/>
</dbReference>
<dbReference type="Gene3D" id="3.30.1370.10">
    <property type="entry name" value="K Homology domain, type 1"/>
    <property type="match status" value="1"/>
</dbReference>
<evidence type="ECO:0000256" key="4">
    <source>
        <dbReference type="ARBA" id="ARBA00022695"/>
    </source>
</evidence>
<comment type="cofactor">
    <cofactor evidence="8">
        <name>Mg(2+)</name>
        <dbReference type="ChEBI" id="CHEBI:18420"/>
    </cofactor>
</comment>
<keyword evidence="6 8" id="KW-0460">Magnesium</keyword>
<dbReference type="FunFam" id="3.30.1370.10:FF:000001">
    <property type="entry name" value="Polyribonucleotide nucleotidyltransferase"/>
    <property type="match status" value="1"/>
</dbReference>
<dbReference type="InterPro" id="IPR004088">
    <property type="entry name" value="KH_dom_type_1"/>
</dbReference>
<comment type="similarity">
    <text evidence="1 8">Belongs to the polyribonucleotide nucleotidyltransferase family.</text>
</comment>
<keyword evidence="4 8" id="KW-0548">Nucleotidyltransferase</keyword>
<feature type="region of interest" description="Disordered" evidence="9">
    <location>
        <begin position="703"/>
        <end position="775"/>
    </location>
</feature>
<keyword evidence="7 8" id="KW-0694">RNA-binding</keyword>
<dbReference type="PANTHER" id="PTHR11252">
    <property type="entry name" value="POLYRIBONUCLEOTIDE NUCLEOTIDYLTRANSFERASE"/>
    <property type="match status" value="1"/>
</dbReference>
<keyword evidence="12" id="KW-1185">Reference proteome</keyword>
<dbReference type="PIRSF" id="PIRSF005499">
    <property type="entry name" value="PNPase"/>
    <property type="match status" value="1"/>
</dbReference>
<keyword evidence="2 8" id="KW-0963">Cytoplasm</keyword>
<dbReference type="SUPFAM" id="SSF55666">
    <property type="entry name" value="Ribonuclease PH domain 2-like"/>
    <property type="match status" value="2"/>
</dbReference>
<dbReference type="InterPro" id="IPR015848">
    <property type="entry name" value="PNPase_PH_RNA-bd_bac/org-type"/>
</dbReference>
<evidence type="ECO:0000256" key="5">
    <source>
        <dbReference type="ARBA" id="ARBA00022723"/>
    </source>
</evidence>
<dbReference type="Pfam" id="PF03726">
    <property type="entry name" value="PNPase"/>
    <property type="match status" value="1"/>
</dbReference>
<keyword evidence="5 8" id="KW-0479">Metal-binding</keyword>
<evidence type="ECO:0000313" key="11">
    <source>
        <dbReference type="EMBL" id="WOO39891.1"/>
    </source>
</evidence>
<dbReference type="FunFam" id="2.40.50.140:FF:000189">
    <property type="entry name" value="Polyribonucleotide nucleotidyltransferase, putative"/>
    <property type="match status" value="1"/>
</dbReference>
<dbReference type="GO" id="GO:0004654">
    <property type="term" value="F:polyribonucleotide nucleotidyltransferase activity"/>
    <property type="evidence" value="ECO:0007669"/>
    <property type="project" value="UniProtKB-UniRule"/>
</dbReference>
<dbReference type="EMBL" id="CP136920">
    <property type="protein sequence ID" value="WOO39891.1"/>
    <property type="molecule type" value="Genomic_DNA"/>
</dbReference>
<dbReference type="SUPFAM" id="SSF54791">
    <property type="entry name" value="Eukaryotic type KH-domain (KH-domain type I)"/>
    <property type="match status" value="1"/>
</dbReference>
<dbReference type="Pfam" id="PF03725">
    <property type="entry name" value="RNase_PH_C"/>
    <property type="match status" value="1"/>
</dbReference>
<dbReference type="GO" id="GO:0000287">
    <property type="term" value="F:magnesium ion binding"/>
    <property type="evidence" value="ECO:0007669"/>
    <property type="project" value="UniProtKB-UniRule"/>
</dbReference>
<comment type="function">
    <text evidence="8">Involved in mRNA degradation. Catalyzes the phosphorolysis of single-stranded polyribonucleotides processively in the 3'- to 5'-direction.</text>
</comment>
<dbReference type="InterPro" id="IPR012340">
    <property type="entry name" value="NA-bd_OB-fold"/>
</dbReference>
<evidence type="ECO:0000256" key="2">
    <source>
        <dbReference type="ARBA" id="ARBA00022490"/>
    </source>
</evidence>
<dbReference type="CDD" id="cd04472">
    <property type="entry name" value="S1_PNPase"/>
    <property type="match status" value="1"/>
</dbReference>
<dbReference type="NCBIfam" id="TIGR03591">
    <property type="entry name" value="polynuc_phos"/>
    <property type="match status" value="1"/>
</dbReference>
<dbReference type="InterPro" id="IPR015847">
    <property type="entry name" value="ExoRNase_PH_dom2"/>
</dbReference>
<evidence type="ECO:0000256" key="7">
    <source>
        <dbReference type="ARBA" id="ARBA00022884"/>
    </source>
</evidence>
<name>A0AAQ3L6H9_9BACT</name>
<dbReference type="FunFam" id="3.30.230.70:FF:000002">
    <property type="entry name" value="Polyribonucleotide nucleotidyltransferase"/>
    <property type="match status" value="1"/>
</dbReference>
<keyword evidence="3 8" id="KW-0808">Transferase</keyword>
<dbReference type="NCBIfam" id="NF008805">
    <property type="entry name" value="PRK11824.1"/>
    <property type="match status" value="1"/>
</dbReference>
<dbReference type="SUPFAM" id="SSF50249">
    <property type="entry name" value="Nucleic acid-binding proteins"/>
    <property type="match status" value="1"/>
</dbReference>
<dbReference type="Pfam" id="PF00575">
    <property type="entry name" value="S1"/>
    <property type="match status" value="1"/>
</dbReference>
<dbReference type="PANTHER" id="PTHR11252:SF0">
    <property type="entry name" value="POLYRIBONUCLEOTIDE NUCLEOTIDYLTRANSFERASE 1, MITOCHONDRIAL"/>
    <property type="match status" value="1"/>
</dbReference>
<dbReference type="Gene3D" id="2.40.50.140">
    <property type="entry name" value="Nucleic acid-binding proteins"/>
    <property type="match status" value="1"/>
</dbReference>
<evidence type="ECO:0000256" key="8">
    <source>
        <dbReference type="HAMAP-Rule" id="MF_01595"/>
    </source>
</evidence>
<evidence type="ECO:0000256" key="9">
    <source>
        <dbReference type="SAM" id="MobiDB-lite"/>
    </source>
</evidence>
<protein>
    <recommendedName>
        <fullName evidence="8">Polyribonucleotide nucleotidyltransferase</fullName>
        <ecNumber evidence="8">2.7.7.8</ecNumber>
    </recommendedName>
    <alternativeName>
        <fullName evidence="8">Polynucleotide phosphorylase</fullName>
        <shortName evidence="8">PNPase</shortName>
    </alternativeName>
</protein>
<dbReference type="GO" id="GO:0005829">
    <property type="term" value="C:cytosol"/>
    <property type="evidence" value="ECO:0007669"/>
    <property type="project" value="TreeGrafter"/>
</dbReference>
<dbReference type="GO" id="GO:0000175">
    <property type="term" value="F:3'-5'-RNA exonuclease activity"/>
    <property type="evidence" value="ECO:0007669"/>
    <property type="project" value="TreeGrafter"/>
</dbReference>
<dbReference type="InterPro" id="IPR036456">
    <property type="entry name" value="PNPase_PH_RNA-bd_sf"/>
</dbReference>
<dbReference type="PROSITE" id="PS50126">
    <property type="entry name" value="S1"/>
    <property type="match status" value="1"/>
</dbReference>
<dbReference type="EC" id="2.7.7.8" evidence="8"/>
<dbReference type="InterPro" id="IPR004087">
    <property type="entry name" value="KH_dom"/>
</dbReference>
<organism evidence="11 12">
    <name type="scientific">Rubellicoccus peritrichatus</name>
    <dbReference type="NCBI Taxonomy" id="3080537"/>
    <lineage>
        <taxon>Bacteria</taxon>
        <taxon>Pseudomonadati</taxon>
        <taxon>Verrucomicrobiota</taxon>
        <taxon>Opitutia</taxon>
        <taxon>Puniceicoccales</taxon>
        <taxon>Cerasicoccaceae</taxon>
        <taxon>Rubellicoccus</taxon>
    </lineage>
</organism>
<dbReference type="InterPro" id="IPR003029">
    <property type="entry name" value="S1_domain"/>
</dbReference>
<dbReference type="GO" id="GO:0003723">
    <property type="term" value="F:RNA binding"/>
    <property type="evidence" value="ECO:0007669"/>
    <property type="project" value="UniProtKB-UniRule"/>
</dbReference>
<dbReference type="Pfam" id="PF00013">
    <property type="entry name" value="KH_1"/>
    <property type="match status" value="1"/>
</dbReference>
<feature type="compositionally biased region" description="Basic and acidic residues" evidence="9">
    <location>
        <begin position="706"/>
        <end position="768"/>
    </location>
</feature>
<dbReference type="InterPro" id="IPR036612">
    <property type="entry name" value="KH_dom_type_1_sf"/>
</dbReference>
<accession>A0AAQ3L6H9</accession>
<dbReference type="CDD" id="cd11364">
    <property type="entry name" value="RNase_PH_PNPase_2"/>
    <property type="match status" value="1"/>
</dbReference>
<evidence type="ECO:0000313" key="12">
    <source>
        <dbReference type="Proteomes" id="UP001304300"/>
    </source>
</evidence>
<dbReference type="SUPFAM" id="SSF54211">
    <property type="entry name" value="Ribosomal protein S5 domain 2-like"/>
    <property type="match status" value="2"/>
</dbReference>
<dbReference type="CDD" id="cd02393">
    <property type="entry name" value="KH-I_PNPase"/>
    <property type="match status" value="1"/>
</dbReference>